<accession>A0A3B0YXM2</accession>
<proteinExistence type="predicted"/>
<sequence>MSQGQLPLFPHGFTAITNVLAVKNEECKITYFNGLMPVFVHDEEDKESFRMITAQFCVNGFVKQSEIARLPLG</sequence>
<dbReference type="EMBL" id="UOFO01000080">
    <property type="protein sequence ID" value="VAW85788.1"/>
    <property type="molecule type" value="Genomic_DNA"/>
</dbReference>
<protein>
    <submittedName>
        <fullName evidence="1">Uncharacterized protein</fullName>
    </submittedName>
</protein>
<gene>
    <name evidence="1" type="ORF">MNBD_GAMMA16-2114</name>
</gene>
<dbReference type="AlphaFoldDB" id="A0A3B0YXM2"/>
<evidence type="ECO:0000313" key="1">
    <source>
        <dbReference type="EMBL" id="VAW85788.1"/>
    </source>
</evidence>
<name>A0A3B0YXM2_9ZZZZ</name>
<reference evidence="1" key="1">
    <citation type="submission" date="2018-06" db="EMBL/GenBank/DDBJ databases">
        <authorList>
            <person name="Zhirakovskaya E."/>
        </authorList>
    </citation>
    <scope>NUCLEOTIDE SEQUENCE</scope>
</reference>
<organism evidence="1">
    <name type="scientific">hydrothermal vent metagenome</name>
    <dbReference type="NCBI Taxonomy" id="652676"/>
    <lineage>
        <taxon>unclassified sequences</taxon>
        <taxon>metagenomes</taxon>
        <taxon>ecological metagenomes</taxon>
    </lineage>
</organism>